<accession>A0A699UZT9</accession>
<sequence length="164" mass="18231">PNWSAAYVGSMELFNFFKGRAKAYGVYDHLHLAHKIEKAVWDGDAGTWTISIRDLEKNTSFVTKAEVLINAAGFLNGWKWPEGLKEFGGHLVHSARWDESYDFTGKTVAVIGSGSSAIQIVPELQPGKKLGLIELLLDHMNDSLLIQFQNLSRESSDILQPISN</sequence>
<proteinExistence type="inferred from homology"/>
<reference evidence="5" key="1">
    <citation type="journal article" date="2019" name="Sci. Rep.">
        <title>Draft genome of Tanacetum cinerariifolium, the natural source of mosquito coil.</title>
        <authorList>
            <person name="Yamashiro T."/>
            <person name="Shiraishi A."/>
            <person name="Satake H."/>
            <person name="Nakayama K."/>
        </authorList>
    </citation>
    <scope>NUCLEOTIDE SEQUENCE</scope>
</reference>
<dbReference type="InterPro" id="IPR020946">
    <property type="entry name" value="Flavin_mOase-like"/>
</dbReference>
<keyword evidence="2" id="KW-0285">Flavoprotein</keyword>
<dbReference type="GO" id="GO:0050660">
    <property type="term" value="F:flavin adenine dinucleotide binding"/>
    <property type="evidence" value="ECO:0007669"/>
    <property type="project" value="InterPro"/>
</dbReference>
<dbReference type="GO" id="GO:0004499">
    <property type="term" value="F:N,N-dimethylaniline monooxygenase activity"/>
    <property type="evidence" value="ECO:0007669"/>
    <property type="project" value="InterPro"/>
</dbReference>
<evidence type="ECO:0000256" key="2">
    <source>
        <dbReference type="ARBA" id="ARBA00022630"/>
    </source>
</evidence>
<dbReference type="PANTHER" id="PTHR42877">
    <property type="entry name" value="L-ORNITHINE N(5)-MONOOXYGENASE-RELATED"/>
    <property type="match status" value="1"/>
</dbReference>
<evidence type="ECO:0000256" key="3">
    <source>
        <dbReference type="ARBA" id="ARBA00022827"/>
    </source>
</evidence>
<dbReference type="Pfam" id="PF00743">
    <property type="entry name" value="FMO-like"/>
    <property type="match status" value="1"/>
</dbReference>
<dbReference type="EMBL" id="BKCJ011360796">
    <property type="protein sequence ID" value="GFD25454.1"/>
    <property type="molecule type" value="Genomic_DNA"/>
</dbReference>
<dbReference type="GO" id="GO:0050661">
    <property type="term" value="F:NADP binding"/>
    <property type="evidence" value="ECO:0007669"/>
    <property type="project" value="InterPro"/>
</dbReference>
<evidence type="ECO:0000313" key="5">
    <source>
        <dbReference type="EMBL" id="GFD25454.1"/>
    </source>
</evidence>
<evidence type="ECO:0000256" key="1">
    <source>
        <dbReference type="ARBA" id="ARBA00010139"/>
    </source>
</evidence>
<comment type="similarity">
    <text evidence="1">Belongs to the FAD-binding monooxygenase family.</text>
</comment>
<name>A0A699UZT9_TANCI</name>
<organism evidence="5">
    <name type="scientific">Tanacetum cinerariifolium</name>
    <name type="common">Dalmatian daisy</name>
    <name type="synonym">Chrysanthemum cinerariifolium</name>
    <dbReference type="NCBI Taxonomy" id="118510"/>
    <lineage>
        <taxon>Eukaryota</taxon>
        <taxon>Viridiplantae</taxon>
        <taxon>Streptophyta</taxon>
        <taxon>Embryophyta</taxon>
        <taxon>Tracheophyta</taxon>
        <taxon>Spermatophyta</taxon>
        <taxon>Magnoliopsida</taxon>
        <taxon>eudicotyledons</taxon>
        <taxon>Gunneridae</taxon>
        <taxon>Pentapetalae</taxon>
        <taxon>asterids</taxon>
        <taxon>campanulids</taxon>
        <taxon>Asterales</taxon>
        <taxon>Asteraceae</taxon>
        <taxon>Asteroideae</taxon>
        <taxon>Anthemideae</taxon>
        <taxon>Anthemidinae</taxon>
        <taxon>Tanacetum</taxon>
    </lineage>
</organism>
<comment type="caution">
    <text evidence="5">The sequence shown here is derived from an EMBL/GenBank/DDBJ whole genome shotgun (WGS) entry which is preliminary data.</text>
</comment>
<dbReference type="SUPFAM" id="SSF51905">
    <property type="entry name" value="FAD/NAD(P)-binding domain"/>
    <property type="match status" value="1"/>
</dbReference>
<dbReference type="AlphaFoldDB" id="A0A699UZT9"/>
<feature type="non-terminal residue" evidence="5">
    <location>
        <position position="1"/>
    </location>
</feature>
<dbReference type="Gene3D" id="3.50.50.60">
    <property type="entry name" value="FAD/NAD(P)-binding domain"/>
    <property type="match status" value="1"/>
</dbReference>
<dbReference type="InterPro" id="IPR036188">
    <property type="entry name" value="FAD/NAD-bd_sf"/>
</dbReference>
<dbReference type="PANTHER" id="PTHR42877:SF4">
    <property type="entry name" value="FAD_NAD(P)-BINDING DOMAIN-CONTAINING PROTEIN-RELATED"/>
    <property type="match status" value="1"/>
</dbReference>
<keyword evidence="3" id="KW-0274">FAD</keyword>
<keyword evidence="4" id="KW-0560">Oxidoreductase</keyword>
<evidence type="ECO:0000256" key="4">
    <source>
        <dbReference type="ARBA" id="ARBA00023002"/>
    </source>
</evidence>
<dbReference type="InterPro" id="IPR051209">
    <property type="entry name" value="FAD-bind_Monooxygenase_sf"/>
</dbReference>
<protein>
    <submittedName>
        <fullName evidence="5">Uncharacterized protein</fullName>
    </submittedName>
</protein>
<gene>
    <name evidence="5" type="ORF">Tci_897423</name>
</gene>
<feature type="non-terminal residue" evidence="5">
    <location>
        <position position="164"/>
    </location>
</feature>